<gene>
    <name evidence="1" type="ordered locus">TERTU_2773</name>
</gene>
<dbReference type="KEGG" id="ttu:TERTU_2773"/>
<accession>C5BMM0</accession>
<sequence length="45" mass="4839">MLGEGGDKGLAVMKSPLGLSLEGLLVSLLLKPRIKHRLLTTVGYY</sequence>
<name>C5BMM0_TERTT</name>
<dbReference type="AlphaFoldDB" id="C5BMM0"/>
<proteinExistence type="predicted"/>
<dbReference type="STRING" id="377629.TERTU_2773"/>
<reference evidence="1 2" key="1">
    <citation type="journal article" date="2009" name="PLoS ONE">
        <title>The complete genome of Teredinibacter turnerae T7901: an intracellular endosymbiont of marine wood-boring bivalves (shipworms).</title>
        <authorList>
            <person name="Yang J.C."/>
            <person name="Madupu R."/>
            <person name="Durkin A.S."/>
            <person name="Ekborg N.A."/>
            <person name="Pedamallu C.S."/>
            <person name="Hostetler J.B."/>
            <person name="Radune D."/>
            <person name="Toms B.S."/>
            <person name="Henrissat B."/>
            <person name="Coutinho P.M."/>
            <person name="Schwarz S."/>
            <person name="Field L."/>
            <person name="Trindade-Silva A.E."/>
            <person name="Soares C.A.G."/>
            <person name="Elshahawi S."/>
            <person name="Hanora A."/>
            <person name="Schmidt E.W."/>
            <person name="Haygood M.G."/>
            <person name="Posfai J."/>
            <person name="Benner J."/>
            <person name="Madinger C."/>
            <person name="Nove J."/>
            <person name="Anton B."/>
            <person name="Chaudhary K."/>
            <person name="Foster J."/>
            <person name="Holman A."/>
            <person name="Kumar S."/>
            <person name="Lessard P.A."/>
            <person name="Luyten Y.A."/>
            <person name="Slatko B."/>
            <person name="Wood N."/>
            <person name="Wu B."/>
            <person name="Teplitski M."/>
            <person name="Mougous J.D."/>
            <person name="Ward N."/>
            <person name="Eisen J.A."/>
            <person name="Badger J.H."/>
            <person name="Distel D.L."/>
        </authorList>
    </citation>
    <scope>NUCLEOTIDE SEQUENCE [LARGE SCALE GENOMIC DNA]</scope>
    <source>
        <strain evidence="2">ATCC 39867 / T7901</strain>
    </source>
</reference>
<evidence type="ECO:0000313" key="1">
    <source>
        <dbReference type="EMBL" id="ACR14047.1"/>
    </source>
</evidence>
<dbReference type="Proteomes" id="UP000009080">
    <property type="component" value="Chromosome"/>
</dbReference>
<protein>
    <submittedName>
        <fullName evidence="1">Uncharacterized protein</fullName>
    </submittedName>
</protein>
<dbReference type="HOGENOM" id="CLU_3206318_0_0_6"/>
<keyword evidence="2" id="KW-1185">Reference proteome</keyword>
<dbReference type="EMBL" id="CP001614">
    <property type="protein sequence ID" value="ACR14047.1"/>
    <property type="molecule type" value="Genomic_DNA"/>
</dbReference>
<evidence type="ECO:0000313" key="2">
    <source>
        <dbReference type="Proteomes" id="UP000009080"/>
    </source>
</evidence>
<organism evidence="1 2">
    <name type="scientific">Teredinibacter turnerae (strain ATCC 39867 / T7901)</name>
    <dbReference type="NCBI Taxonomy" id="377629"/>
    <lineage>
        <taxon>Bacteria</taxon>
        <taxon>Pseudomonadati</taxon>
        <taxon>Pseudomonadota</taxon>
        <taxon>Gammaproteobacteria</taxon>
        <taxon>Cellvibrionales</taxon>
        <taxon>Cellvibrionaceae</taxon>
        <taxon>Teredinibacter</taxon>
    </lineage>
</organism>